<dbReference type="Gene3D" id="3.40.640.10">
    <property type="entry name" value="Type I PLP-dependent aspartate aminotransferase-like (Major domain)"/>
    <property type="match status" value="1"/>
</dbReference>
<keyword evidence="3" id="KW-0032">Aminotransferase</keyword>
<dbReference type="EMBL" id="SHAH01000116">
    <property type="protein sequence ID" value="RZO73858.1"/>
    <property type="molecule type" value="Genomic_DNA"/>
</dbReference>
<proteinExistence type="predicted"/>
<name>A0A520RUL2_9GAMM</name>
<protein>
    <submittedName>
        <fullName evidence="3">Aminotransferase class V-fold PLP-dependent enzyme</fullName>
    </submittedName>
</protein>
<sequence length="420" mass="46836">MDKRAFIKNLGVMGAGLSGGFTSLREAVAAVEHVSPADLATDEDFWLKVRGDYEIKPDYINLENGYYCFLPQQTLEHLIDHMRMANREGSYYMRTVQFENKNRVANAVAEIVGCSSEEVAITRNTTESLDLIIGGLDWQPGDEAVMAEQDYGAMLNHFKLVERRYGTVNRLVSVPNHPSSDEELVELYAAAITDKTRLLMICHMINITGQVLPVRKIVDMAHARGVEVMVDGAHAYSHVPFKMSDLNCDYYGTSLHKWLSAPLGSGMLYVKKEKIDRVWPLLAERDLGTNDMRRLNHIGTHPVHTDLAILNAIQYQNTLGLERKAARLQHLQHFWTSQLRGLANVIINTPAELHRHGGIGNVGIEGLEPAELAERLMNEHGIYTAAINRPGVRGVRVTPNVYTTKGELNALVSAIKTLSA</sequence>
<dbReference type="InterPro" id="IPR000192">
    <property type="entry name" value="Aminotrans_V_dom"/>
</dbReference>
<evidence type="ECO:0000313" key="3">
    <source>
        <dbReference type="EMBL" id="RZO73858.1"/>
    </source>
</evidence>
<gene>
    <name evidence="3" type="ORF">EVA69_06420</name>
</gene>
<keyword evidence="1" id="KW-0663">Pyridoxal phosphate</keyword>
<dbReference type="Proteomes" id="UP000320404">
    <property type="component" value="Unassembled WGS sequence"/>
</dbReference>
<dbReference type="PANTHER" id="PTHR43092">
    <property type="entry name" value="L-CYSTEINE DESULFHYDRASE"/>
    <property type="match status" value="1"/>
</dbReference>
<dbReference type="SUPFAM" id="SSF53383">
    <property type="entry name" value="PLP-dependent transferases"/>
    <property type="match status" value="1"/>
</dbReference>
<dbReference type="InterPro" id="IPR015424">
    <property type="entry name" value="PyrdxlP-dep_Trfase"/>
</dbReference>
<reference evidence="3 4" key="1">
    <citation type="submission" date="2019-02" db="EMBL/GenBank/DDBJ databases">
        <title>Prokaryotic population dynamics and viral predation in marine succession experiment using metagenomics: the confinement effect.</title>
        <authorList>
            <person name="Haro-Moreno J.M."/>
            <person name="Rodriguez-Valera F."/>
            <person name="Lopez-Perez M."/>
        </authorList>
    </citation>
    <scope>NUCLEOTIDE SEQUENCE [LARGE SCALE GENOMIC DNA]</scope>
    <source>
        <strain evidence="3">MED-G158</strain>
    </source>
</reference>
<organism evidence="3 4">
    <name type="scientific">OM182 bacterium</name>
    <dbReference type="NCBI Taxonomy" id="2510334"/>
    <lineage>
        <taxon>Bacteria</taxon>
        <taxon>Pseudomonadati</taxon>
        <taxon>Pseudomonadota</taxon>
        <taxon>Gammaproteobacteria</taxon>
        <taxon>OMG group</taxon>
        <taxon>OM182 clade</taxon>
    </lineage>
</organism>
<dbReference type="InterPro" id="IPR015421">
    <property type="entry name" value="PyrdxlP-dep_Trfase_major"/>
</dbReference>
<dbReference type="Pfam" id="PF00266">
    <property type="entry name" value="Aminotran_5"/>
    <property type="match status" value="1"/>
</dbReference>
<dbReference type="GO" id="GO:0008483">
    <property type="term" value="F:transaminase activity"/>
    <property type="evidence" value="ECO:0007669"/>
    <property type="project" value="UniProtKB-KW"/>
</dbReference>
<feature type="domain" description="Aminotransferase class V" evidence="2">
    <location>
        <begin position="99"/>
        <end position="384"/>
    </location>
</feature>
<dbReference type="Gene3D" id="3.90.1150.10">
    <property type="entry name" value="Aspartate Aminotransferase, domain 1"/>
    <property type="match status" value="1"/>
</dbReference>
<dbReference type="PANTHER" id="PTHR43092:SF6">
    <property type="entry name" value="BLR1280 PROTEIN"/>
    <property type="match status" value="1"/>
</dbReference>
<dbReference type="InterPro" id="IPR015422">
    <property type="entry name" value="PyrdxlP-dep_Trfase_small"/>
</dbReference>
<evidence type="ECO:0000256" key="1">
    <source>
        <dbReference type="ARBA" id="ARBA00022898"/>
    </source>
</evidence>
<keyword evidence="3" id="KW-0808">Transferase</keyword>
<evidence type="ECO:0000259" key="2">
    <source>
        <dbReference type="Pfam" id="PF00266"/>
    </source>
</evidence>
<dbReference type="AlphaFoldDB" id="A0A520RUL2"/>
<accession>A0A520RUL2</accession>
<evidence type="ECO:0000313" key="4">
    <source>
        <dbReference type="Proteomes" id="UP000320404"/>
    </source>
</evidence>
<comment type="caution">
    <text evidence="3">The sequence shown here is derived from an EMBL/GenBank/DDBJ whole genome shotgun (WGS) entry which is preliminary data.</text>
</comment>